<dbReference type="Gene3D" id="1.10.3210.10">
    <property type="entry name" value="Hypothetical protein af1432"/>
    <property type="match status" value="1"/>
</dbReference>
<gene>
    <name evidence="3" type="ORF">KPS_002607</name>
</gene>
<keyword evidence="4" id="KW-1185">Reference proteome</keyword>
<dbReference type="RefSeq" id="WP_309540648.1">
    <property type="nucleotide sequence ID" value="NZ_CP133659.1"/>
</dbReference>
<dbReference type="Proteomes" id="UP001180616">
    <property type="component" value="Chromosome"/>
</dbReference>
<dbReference type="InterPro" id="IPR052340">
    <property type="entry name" value="RNase_Y/CdgJ"/>
</dbReference>
<dbReference type="InterPro" id="IPR013976">
    <property type="entry name" value="HDOD"/>
</dbReference>
<dbReference type="PROSITE" id="PS51833">
    <property type="entry name" value="HDOD"/>
    <property type="match status" value="1"/>
</dbReference>
<dbReference type="PANTHER" id="PTHR33525">
    <property type="match status" value="1"/>
</dbReference>
<feature type="domain" description="HDOD" evidence="2">
    <location>
        <begin position="130"/>
        <end position="323"/>
    </location>
</feature>
<feature type="compositionally biased region" description="Low complexity" evidence="1">
    <location>
        <begin position="94"/>
        <end position="105"/>
    </location>
</feature>
<evidence type="ECO:0000313" key="4">
    <source>
        <dbReference type="Proteomes" id="UP001180616"/>
    </source>
</evidence>
<evidence type="ECO:0000259" key="2">
    <source>
        <dbReference type="PROSITE" id="PS51833"/>
    </source>
</evidence>
<feature type="compositionally biased region" description="Pro residues" evidence="1">
    <location>
        <begin position="1"/>
        <end position="12"/>
    </location>
</feature>
<dbReference type="EMBL" id="CP133659">
    <property type="protein sequence ID" value="WMW64566.1"/>
    <property type="molecule type" value="Genomic_DNA"/>
</dbReference>
<feature type="region of interest" description="Disordered" evidence="1">
    <location>
        <begin position="1"/>
        <end position="43"/>
    </location>
</feature>
<organism evidence="3 4">
    <name type="scientific">Nitratidesulfovibrio liaohensis</name>
    <dbReference type="NCBI Taxonomy" id="2604158"/>
    <lineage>
        <taxon>Bacteria</taxon>
        <taxon>Pseudomonadati</taxon>
        <taxon>Thermodesulfobacteriota</taxon>
        <taxon>Desulfovibrionia</taxon>
        <taxon>Desulfovibrionales</taxon>
        <taxon>Desulfovibrionaceae</taxon>
        <taxon>Nitratidesulfovibrio</taxon>
    </lineage>
</organism>
<evidence type="ECO:0000256" key="1">
    <source>
        <dbReference type="SAM" id="MobiDB-lite"/>
    </source>
</evidence>
<reference evidence="3" key="1">
    <citation type="submission" date="2023-09" db="EMBL/GenBank/DDBJ databases">
        <authorList>
            <consortium name="CW5 consortium"/>
            <person name="Lu C.-W."/>
        </authorList>
    </citation>
    <scope>NUCLEOTIDE SEQUENCE</scope>
    <source>
        <strain evidence="3">KPS</strain>
    </source>
</reference>
<accession>A0ABY9QYG5</accession>
<sequence>MPPPLPQSPPRQGPRRVRPSPALGSGSVREADDAARPGPAGVDTPAAWADAELVRRFAHVDLTHPLLAELAGWARARLLRDGQPDTPRTVRNPSGTSTGTSMGTSAVPRPTSLHADAPSLAALLARRPALTTPPEVVQRLSALVTSDDATPDDVARIIQHDTYLTAAVLRIANSPLHAPLVPVETVQRAVLLLGMRQILSLVTAASLMRLMTPRDVAARRTFWRHAACAATAARALAVACGGADPGRAFVAGMLHDIGHLLLMGNLPDLASQISRRALEGAMPIQAAERELLGYDHCDIGRRLLDAWRLGDAVAEAAATHHGPDARAWSDLGLYVHLGDWIAVALGYHMPGDELLRQPARGALDRLKLAPAAFSSLVGHVLADTEAMELALFGDATA</sequence>
<dbReference type="Pfam" id="PF08668">
    <property type="entry name" value="HDOD"/>
    <property type="match status" value="1"/>
</dbReference>
<protein>
    <submittedName>
        <fullName evidence="3">HDOD domain-containing protein</fullName>
    </submittedName>
</protein>
<dbReference type="SUPFAM" id="SSF109604">
    <property type="entry name" value="HD-domain/PDEase-like"/>
    <property type="match status" value="1"/>
</dbReference>
<name>A0ABY9QYG5_9BACT</name>
<feature type="region of interest" description="Disordered" evidence="1">
    <location>
        <begin position="81"/>
        <end position="111"/>
    </location>
</feature>
<dbReference type="PANTHER" id="PTHR33525:SF3">
    <property type="entry name" value="RIBONUCLEASE Y"/>
    <property type="match status" value="1"/>
</dbReference>
<proteinExistence type="predicted"/>
<evidence type="ECO:0000313" key="3">
    <source>
        <dbReference type="EMBL" id="WMW64566.1"/>
    </source>
</evidence>